<dbReference type="PANTHER" id="PTHR23138">
    <property type="entry name" value="RAN BINDING PROTEIN"/>
    <property type="match status" value="1"/>
</dbReference>
<organism evidence="5 6">
    <name type="scientific">Phialemonium thermophilum</name>
    <dbReference type="NCBI Taxonomy" id="223376"/>
    <lineage>
        <taxon>Eukaryota</taxon>
        <taxon>Fungi</taxon>
        <taxon>Dikarya</taxon>
        <taxon>Ascomycota</taxon>
        <taxon>Pezizomycotina</taxon>
        <taxon>Sordariomycetes</taxon>
        <taxon>Sordariomycetidae</taxon>
        <taxon>Cephalothecales</taxon>
        <taxon>Cephalothecaceae</taxon>
        <taxon>Phialemonium</taxon>
    </lineage>
</organism>
<feature type="region of interest" description="Disordered" evidence="3">
    <location>
        <begin position="1"/>
        <end position="175"/>
    </location>
</feature>
<dbReference type="InterPro" id="IPR000156">
    <property type="entry name" value="Ran_bind_dom"/>
</dbReference>
<evidence type="ECO:0000313" key="6">
    <source>
        <dbReference type="Proteomes" id="UP001586593"/>
    </source>
</evidence>
<accession>A0ABR3XTW7</accession>
<dbReference type="SMART" id="SM00160">
    <property type="entry name" value="RanBD"/>
    <property type="match status" value="1"/>
</dbReference>
<feature type="compositionally biased region" description="Basic and acidic residues" evidence="3">
    <location>
        <begin position="326"/>
        <end position="337"/>
    </location>
</feature>
<proteinExistence type="predicted"/>
<keyword evidence="6" id="KW-1185">Reference proteome</keyword>
<sequence length="501" mass="52820">MTGDSRNENDLSDSVEIGTAKEDAETTAARRELKQTSISEKGGAVASDKCESGDESDRGANSDSRGKTPEAEKDATLDERLREQMSSPKKKRAHDQLDEQKDLGTGSEVHSRADRSEPEKKRPRDIPGHGSDKTTQDDVTVSGSARSSLEKPPSADEEGSDAKTGSNGEKADSSTSAFAKSGFAKLASSSASPFGTLGAGKPSIFSSSSSASPSPFATVGATNNTATTTAPPKLSFGGAPTTTTTASPFGTLNGKSGTLGAAGFGSILSGPRLTSFAKPGEPLKTDKPAKPFGAPESDAEEGSDDQDGDGGEDGSGGDDHSDNEDEKSKEKDESKLTADDKKKLKLQKVVVDDGEAGEVTLLQVRAKMFQMEKGTGWKERGTGMLKINVPESTVDFDDDGNPLPESFDASVLEAGDSDTEVKGAKNVRLIMRQDHTLRVILNSIVLPAMKFELSKKLKATLVLFTAFDNGEVKQVQMKMSDANATAFKNLIQAIQKQLRDI</sequence>
<gene>
    <name evidence="5" type="ORF">VTK73DRAFT_6961</name>
</gene>
<feature type="compositionally biased region" description="Low complexity" evidence="3">
    <location>
        <begin position="202"/>
        <end position="251"/>
    </location>
</feature>
<feature type="compositionally biased region" description="Polar residues" evidence="3">
    <location>
        <begin position="137"/>
        <end position="147"/>
    </location>
</feature>
<dbReference type="Proteomes" id="UP001586593">
    <property type="component" value="Unassembled WGS sequence"/>
</dbReference>
<feature type="region of interest" description="Disordered" evidence="3">
    <location>
        <begin position="188"/>
        <end position="337"/>
    </location>
</feature>
<keyword evidence="2" id="KW-0539">Nucleus</keyword>
<feature type="compositionally biased region" description="Acidic residues" evidence="3">
    <location>
        <begin position="297"/>
        <end position="325"/>
    </location>
</feature>
<name>A0ABR3XTW7_9PEZI</name>
<evidence type="ECO:0000256" key="1">
    <source>
        <dbReference type="ARBA" id="ARBA00004123"/>
    </source>
</evidence>
<feature type="domain" description="RanBD1" evidence="4">
    <location>
        <begin position="351"/>
        <end position="501"/>
    </location>
</feature>
<dbReference type="Gene3D" id="2.30.29.30">
    <property type="entry name" value="Pleckstrin-homology domain (PH domain)/Phosphotyrosine-binding domain (PTB)"/>
    <property type="match status" value="1"/>
</dbReference>
<dbReference type="InterPro" id="IPR011993">
    <property type="entry name" value="PH-like_dom_sf"/>
</dbReference>
<dbReference type="PANTHER" id="PTHR23138:SF142">
    <property type="entry name" value="RAN-BINDING PROTEIN 3B-RELATED"/>
    <property type="match status" value="1"/>
</dbReference>
<evidence type="ECO:0000256" key="3">
    <source>
        <dbReference type="SAM" id="MobiDB-lite"/>
    </source>
</evidence>
<feature type="compositionally biased region" description="Basic and acidic residues" evidence="3">
    <location>
        <begin position="19"/>
        <end position="34"/>
    </location>
</feature>
<comment type="subcellular location">
    <subcellularLocation>
        <location evidence="1">Nucleus</location>
    </subcellularLocation>
</comment>
<feature type="compositionally biased region" description="Basic and acidic residues" evidence="3">
    <location>
        <begin position="109"/>
        <end position="136"/>
    </location>
</feature>
<feature type="compositionally biased region" description="Basic and acidic residues" evidence="3">
    <location>
        <begin position="48"/>
        <end position="83"/>
    </location>
</feature>
<comment type="caution">
    <text evidence="5">The sequence shown here is derived from an EMBL/GenBank/DDBJ whole genome shotgun (WGS) entry which is preliminary data.</text>
</comment>
<reference evidence="5 6" key="1">
    <citation type="journal article" date="2024" name="Commun. Biol.">
        <title>Comparative genomic analysis of thermophilic fungi reveals convergent evolutionary adaptations and gene losses.</title>
        <authorList>
            <person name="Steindorff A.S."/>
            <person name="Aguilar-Pontes M.V."/>
            <person name="Robinson A.J."/>
            <person name="Andreopoulos B."/>
            <person name="LaButti K."/>
            <person name="Kuo A."/>
            <person name="Mondo S."/>
            <person name="Riley R."/>
            <person name="Otillar R."/>
            <person name="Haridas S."/>
            <person name="Lipzen A."/>
            <person name="Grimwood J."/>
            <person name="Schmutz J."/>
            <person name="Clum A."/>
            <person name="Reid I.D."/>
            <person name="Moisan M.C."/>
            <person name="Butler G."/>
            <person name="Nguyen T.T.M."/>
            <person name="Dewar K."/>
            <person name="Conant G."/>
            <person name="Drula E."/>
            <person name="Henrissat B."/>
            <person name="Hansel C."/>
            <person name="Singer S."/>
            <person name="Hutchinson M.I."/>
            <person name="de Vries R.P."/>
            <person name="Natvig D.O."/>
            <person name="Powell A.J."/>
            <person name="Tsang A."/>
            <person name="Grigoriev I.V."/>
        </authorList>
    </citation>
    <scope>NUCLEOTIDE SEQUENCE [LARGE SCALE GENOMIC DNA]</scope>
    <source>
        <strain evidence="5 6">ATCC 24622</strain>
    </source>
</reference>
<evidence type="ECO:0000259" key="4">
    <source>
        <dbReference type="PROSITE" id="PS50196"/>
    </source>
</evidence>
<protein>
    <recommendedName>
        <fullName evidence="4">RanBD1 domain-containing protein</fullName>
    </recommendedName>
</protein>
<dbReference type="InterPro" id="IPR045255">
    <property type="entry name" value="RanBP1-like"/>
</dbReference>
<dbReference type="SUPFAM" id="SSF50729">
    <property type="entry name" value="PH domain-like"/>
    <property type="match status" value="1"/>
</dbReference>
<evidence type="ECO:0000313" key="5">
    <source>
        <dbReference type="EMBL" id="KAL1879429.1"/>
    </source>
</evidence>
<evidence type="ECO:0000256" key="2">
    <source>
        <dbReference type="ARBA" id="ARBA00023242"/>
    </source>
</evidence>
<feature type="compositionally biased region" description="Polar residues" evidence="3">
    <location>
        <begin position="163"/>
        <end position="175"/>
    </location>
</feature>
<dbReference type="PROSITE" id="PS50196">
    <property type="entry name" value="RANBD1"/>
    <property type="match status" value="1"/>
</dbReference>
<dbReference type="Pfam" id="PF00638">
    <property type="entry name" value="Ran_BP1"/>
    <property type="match status" value="2"/>
</dbReference>
<dbReference type="EMBL" id="JAZHXJ010000041">
    <property type="protein sequence ID" value="KAL1879429.1"/>
    <property type="molecule type" value="Genomic_DNA"/>
</dbReference>